<dbReference type="Pfam" id="PF23382">
    <property type="entry name" value="DUF7097"/>
    <property type="match status" value="1"/>
</dbReference>
<proteinExistence type="predicted"/>
<evidence type="ECO:0000256" key="1">
    <source>
        <dbReference type="SAM" id="MobiDB-lite"/>
    </source>
</evidence>
<feature type="compositionally biased region" description="Basic and acidic residues" evidence="1">
    <location>
        <begin position="193"/>
        <end position="202"/>
    </location>
</feature>
<dbReference type="STRING" id="1095778.SAMN04489842_1240"/>
<dbReference type="AlphaFoldDB" id="A0A1H1C3L6"/>
<feature type="compositionally biased region" description="Basic and acidic residues" evidence="1">
    <location>
        <begin position="211"/>
        <end position="220"/>
    </location>
</feature>
<sequence>MYVPSHRVSKTFSLKSTTILEYVSVCCRVGAFNTVQSILGADMEKTPQGTSVGVDDPYEFAGVCDYLTGEGQCRYALEQYGHDPEFARERAQEEYECPVVDPEREETWADCPHFRSRNRDRECVRCGLEEKRMAHDDERPLLEEHHLSYARDGEELSHEITVYLCRWCHSKVHNSWARITDDASPEPAAIAELEGRRSREQEELGFSSAADRYDPEASDE</sequence>
<gene>
    <name evidence="2" type="ORF">SAMN04489842_1240</name>
</gene>
<dbReference type="EMBL" id="FNLC01000001">
    <property type="protein sequence ID" value="SDQ58276.1"/>
    <property type="molecule type" value="Genomic_DNA"/>
</dbReference>
<evidence type="ECO:0000313" key="2">
    <source>
        <dbReference type="EMBL" id="SDQ58276.1"/>
    </source>
</evidence>
<keyword evidence="3" id="KW-1185">Reference proteome</keyword>
<dbReference type="Proteomes" id="UP000198848">
    <property type="component" value="Unassembled WGS sequence"/>
</dbReference>
<organism evidence="2 3">
    <name type="scientific">Natronobacterium texcoconense</name>
    <dbReference type="NCBI Taxonomy" id="1095778"/>
    <lineage>
        <taxon>Archaea</taxon>
        <taxon>Methanobacteriati</taxon>
        <taxon>Methanobacteriota</taxon>
        <taxon>Stenosarchaea group</taxon>
        <taxon>Halobacteria</taxon>
        <taxon>Halobacteriales</taxon>
        <taxon>Natrialbaceae</taxon>
        <taxon>Natronobacterium</taxon>
    </lineage>
</organism>
<dbReference type="InterPro" id="IPR055523">
    <property type="entry name" value="DUF7097"/>
</dbReference>
<accession>A0A1H1C3L6</accession>
<name>A0A1H1C3L6_NATTX</name>
<evidence type="ECO:0000313" key="3">
    <source>
        <dbReference type="Proteomes" id="UP000198848"/>
    </source>
</evidence>
<protein>
    <submittedName>
        <fullName evidence="2">Uncharacterized protein</fullName>
    </submittedName>
</protein>
<reference evidence="3" key="1">
    <citation type="submission" date="2016-10" db="EMBL/GenBank/DDBJ databases">
        <authorList>
            <person name="Varghese N."/>
            <person name="Submissions S."/>
        </authorList>
    </citation>
    <scope>NUCLEOTIDE SEQUENCE [LARGE SCALE GENOMIC DNA]</scope>
    <source>
        <strain evidence="3">DSM 24767</strain>
    </source>
</reference>
<feature type="region of interest" description="Disordered" evidence="1">
    <location>
        <begin position="192"/>
        <end position="220"/>
    </location>
</feature>